<organism evidence="2 3">
    <name type="scientific">Anaerohalosphaera lusitana</name>
    <dbReference type="NCBI Taxonomy" id="1936003"/>
    <lineage>
        <taxon>Bacteria</taxon>
        <taxon>Pseudomonadati</taxon>
        <taxon>Planctomycetota</taxon>
        <taxon>Phycisphaerae</taxon>
        <taxon>Sedimentisphaerales</taxon>
        <taxon>Anaerohalosphaeraceae</taxon>
        <taxon>Anaerohalosphaera</taxon>
    </lineage>
</organism>
<accession>A0A1U9NGE2</accession>
<evidence type="ECO:0000313" key="3">
    <source>
        <dbReference type="Proteomes" id="UP000189674"/>
    </source>
</evidence>
<dbReference type="Gene3D" id="3.30.700.10">
    <property type="entry name" value="Glycoprotein, Type 4 Pilin"/>
    <property type="match status" value="1"/>
</dbReference>
<dbReference type="AlphaFoldDB" id="A0A1U9NGE2"/>
<dbReference type="OrthoDB" id="255848at2"/>
<proteinExistence type="predicted"/>
<protein>
    <submittedName>
        <fullName evidence="2">Type II secretion system protein G</fullName>
    </submittedName>
</protein>
<dbReference type="PANTHER" id="PTHR30093:SF2">
    <property type="entry name" value="TYPE II SECRETION SYSTEM PROTEIN H"/>
    <property type="match status" value="1"/>
</dbReference>
<dbReference type="Pfam" id="PF07963">
    <property type="entry name" value="N_methyl"/>
    <property type="match status" value="1"/>
</dbReference>
<dbReference type="InterPro" id="IPR045584">
    <property type="entry name" value="Pilin-like"/>
</dbReference>
<dbReference type="KEGG" id="alus:STSP2_00140"/>
<keyword evidence="1" id="KW-1133">Transmembrane helix</keyword>
<gene>
    <name evidence="2" type="ORF">STSP2_00140</name>
</gene>
<dbReference type="NCBIfam" id="TIGR02532">
    <property type="entry name" value="IV_pilin_GFxxxE"/>
    <property type="match status" value="1"/>
</dbReference>
<dbReference type="RefSeq" id="WP_146658898.1">
    <property type="nucleotide sequence ID" value="NZ_CP019791.1"/>
</dbReference>
<dbReference type="InterPro" id="IPR012902">
    <property type="entry name" value="N_methyl_site"/>
</dbReference>
<evidence type="ECO:0000313" key="2">
    <source>
        <dbReference type="EMBL" id="AQT67002.1"/>
    </source>
</evidence>
<keyword evidence="1" id="KW-0472">Membrane</keyword>
<dbReference type="PANTHER" id="PTHR30093">
    <property type="entry name" value="GENERAL SECRETION PATHWAY PROTEIN G"/>
    <property type="match status" value="1"/>
</dbReference>
<reference evidence="3" key="1">
    <citation type="submission" date="2017-02" db="EMBL/GenBank/DDBJ databases">
        <title>Comparative genomics and description of representatives of a novel lineage of planctomycetes thriving in anoxic sediments.</title>
        <authorList>
            <person name="Spring S."/>
            <person name="Bunk B."/>
            <person name="Sproer C."/>
        </authorList>
    </citation>
    <scope>NUCLEOTIDE SEQUENCE [LARGE SCALE GENOMIC DNA]</scope>
    <source>
        <strain evidence="3">ST-NAGAB-D1</strain>
    </source>
</reference>
<evidence type="ECO:0000256" key="1">
    <source>
        <dbReference type="SAM" id="Phobius"/>
    </source>
</evidence>
<dbReference type="STRING" id="1936003.STSP2_00140"/>
<sequence length="274" mass="30251" precursor="true">MARSVRAFTLIELLVVISIMGLILAIMLPALAEVKDKAYQTVCSSNLKQYGIAVNAYAAGNGGELPRPDNWLYSEKAVEEYFALRGSNACRWHDAEIEPDGLLWPYLKAEKVHVCPSFERFAKSEGSGHAGHDASVPIDVRYSYAMNGYLGTRSVWWRNDPTPGSVKDNPTCGVVRLSALKRPGSTILFTEETLEPIDGVSRYGINDNVMLARWYPLGREDYCDAASGYHSMKNGDPATGRANTVFADGSASNLDVSEAFEFAYPFSVTRDMRR</sequence>
<dbReference type="EMBL" id="CP019791">
    <property type="protein sequence ID" value="AQT67002.1"/>
    <property type="molecule type" value="Genomic_DNA"/>
</dbReference>
<keyword evidence="3" id="KW-1185">Reference proteome</keyword>
<name>A0A1U9NGE2_9BACT</name>
<keyword evidence="1" id="KW-0812">Transmembrane</keyword>
<feature type="transmembrane region" description="Helical" evidence="1">
    <location>
        <begin position="7"/>
        <end position="32"/>
    </location>
</feature>
<dbReference type="SUPFAM" id="SSF54523">
    <property type="entry name" value="Pili subunits"/>
    <property type="match status" value="1"/>
</dbReference>
<dbReference type="Proteomes" id="UP000189674">
    <property type="component" value="Chromosome"/>
</dbReference>